<dbReference type="BioCyc" id="RPAL316057:RPD_RS00115-MONOMER"/>
<accession>Q13F77</accession>
<dbReference type="KEGG" id="rpd:RPD_0022"/>
<gene>
    <name evidence="1" type="ordered locus">RPD_0022</name>
</gene>
<dbReference type="STRING" id="316057.RPD_0022"/>
<dbReference type="Proteomes" id="UP000001818">
    <property type="component" value="Chromosome"/>
</dbReference>
<proteinExistence type="predicted"/>
<evidence type="ECO:0000313" key="1">
    <source>
        <dbReference type="EMBL" id="ABE37262.1"/>
    </source>
</evidence>
<dbReference type="EMBL" id="CP000283">
    <property type="protein sequence ID" value="ABE37262.1"/>
    <property type="molecule type" value="Genomic_DNA"/>
</dbReference>
<sequence length="196" mass="21911">MFVHPKARASAHQFFVSAKTRTAIPTRHSLVREALVQASLDPLVRDIGFVPSARVAAAQVALEAVVIVRDDGQFYLDIVPGRPLRDAEAEGLMLSALDELRLAPLTITEEDIRRQPRYTNARTVWHYQSTAVGIGMRMRIQRILIDAGPMRLGDLLMRDWCSDPRPAVMSLACQDLLELNLMTEPLGPQTIVRCRS</sequence>
<organism evidence="1 2">
    <name type="scientific">Rhodopseudomonas palustris (strain BisB5)</name>
    <dbReference type="NCBI Taxonomy" id="316057"/>
    <lineage>
        <taxon>Bacteria</taxon>
        <taxon>Pseudomonadati</taxon>
        <taxon>Pseudomonadota</taxon>
        <taxon>Alphaproteobacteria</taxon>
        <taxon>Hyphomicrobiales</taxon>
        <taxon>Nitrobacteraceae</taxon>
        <taxon>Rhodopseudomonas</taxon>
    </lineage>
</organism>
<dbReference type="eggNOG" id="ENOG5032BP9">
    <property type="taxonomic scope" value="Bacteria"/>
</dbReference>
<dbReference type="HOGENOM" id="CLU_1359529_0_0_5"/>
<evidence type="ECO:0000313" key="2">
    <source>
        <dbReference type="Proteomes" id="UP000001818"/>
    </source>
</evidence>
<dbReference type="AlphaFoldDB" id="Q13F77"/>
<name>Q13F77_RHOPS</name>
<reference evidence="1 2" key="1">
    <citation type="submission" date="2006-03" db="EMBL/GenBank/DDBJ databases">
        <title>Complete sequence of Rhodopseudomonas palustris BisB5.</title>
        <authorList>
            <consortium name="US DOE Joint Genome Institute"/>
            <person name="Copeland A."/>
            <person name="Lucas S."/>
            <person name="Lapidus A."/>
            <person name="Barry K."/>
            <person name="Detter J.C."/>
            <person name="Glavina del Rio T."/>
            <person name="Hammon N."/>
            <person name="Israni S."/>
            <person name="Dalin E."/>
            <person name="Tice H."/>
            <person name="Pitluck S."/>
            <person name="Chain P."/>
            <person name="Malfatti S."/>
            <person name="Shin M."/>
            <person name="Vergez L."/>
            <person name="Schmutz J."/>
            <person name="Larimer F."/>
            <person name="Land M."/>
            <person name="Hauser L."/>
            <person name="Pelletier D.A."/>
            <person name="Kyrpides N."/>
            <person name="Lykidis A."/>
            <person name="Oda Y."/>
            <person name="Harwood C.S."/>
            <person name="Richardson P."/>
        </authorList>
    </citation>
    <scope>NUCLEOTIDE SEQUENCE [LARGE SCALE GENOMIC DNA]</scope>
    <source>
        <strain evidence="1 2">BisB5</strain>
    </source>
</reference>
<protein>
    <submittedName>
        <fullName evidence="1">Uncharacterized protein</fullName>
    </submittedName>
</protein>